<comment type="caution">
    <text evidence="2">The sequence shown here is derived from an EMBL/GenBank/DDBJ whole genome shotgun (WGS) entry which is preliminary data.</text>
</comment>
<sequence>MLKTIFTAQHIFSIIFIIAAYFQFRFSRNYKKTMMKRGTSGPATFGASMMVGNYAVVVTLLIVAISLLIGPLSH</sequence>
<feature type="transmembrane region" description="Helical" evidence="1">
    <location>
        <begin position="6"/>
        <end position="24"/>
    </location>
</feature>
<proteinExistence type="predicted"/>
<dbReference type="EMBL" id="JBHSSF010000019">
    <property type="protein sequence ID" value="MFC6176781.1"/>
    <property type="molecule type" value="Genomic_DNA"/>
</dbReference>
<keyword evidence="1" id="KW-0812">Transmembrane</keyword>
<keyword evidence="1" id="KW-1133">Transmembrane helix</keyword>
<keyword evidence="1" id="KW-0472">Membrane</keyword>
<feature type="transmembrane region" description="Helical" evidence="1">
    <location>
        <begin position="45"/>
        <end position="69"/>
    </location>
</feature>
<keyword evidence="3" id="KW-1185">Reference proteome</keyword>
<reference evidence="3" key="1">
    <citation type="journal article" date="2019" name="Int. J. Syst. Evol. Microbiol.">
        <title>The Global Catalogue of Microorganisms (GCM) 10K type strain sequencing project: providing services to taxonomists for standard genome sequencing and annotation.</title>
        <authorList>
            <consortium name="The Broad Institute Genomics Platform"/>
            <consortium name="The Broad Institute Genome Sequencing Center for Infectious Disease"/>
            <person name="Wu L."/>
            <person name="Ma J."/>
        </authorList>
    </citation>
    <scope>NUCLEOTIDE SEQUENCE [LARGE SCALE GENOMIC DNA]</scope>
    <source>
        <strain evidence="3">CCM 8927</strain>
    </source>
</reference>
<evidence type="ECO:0000313" key="2">
    <source>
        <dbReference type="EMBL" id="MFC6176781.1"/>
    </source>
</evidence>
<protein>
    <submittedName>
        <fullName evidence="2">Uncharacterized protein</fullName>
    </submittedName>
</protein>
<gene>
    <name evidence="2" type="ORF">ACFQAV_08000</name>
</gene>
<name>A0ABW1RNU7_9LACO</name>
<organism evidence="2 3">
    <name type="scientific">Companilactobacillus huachuanensis</name>
    <dbReference type="NCBI Taxonomy" id="2559914"/>
    <lineage>
        <taxon>Bacteria</taxon>
        <taxon>Bacillati</taxon>
        <taxon>Bacillota</taxon>
        <taxon>Bacilli</taxon>
        <taxon>Lactobacillales</taxon>
        <taxon>Lactobacillaceae</taxon>
        <taxon>Companilactobacillus</taxon>
    </lineage>
</organism>
<evidence type="ECO:0000256" key="1">
    <source>
        <dbReference type="SAM" id="Phobius"/>
    </source>
</evidence>
<dbReference type="Proteomes" id="UP001596288">
    <property type="component" value="Unassembled WGS sequence"/>
</dbReference>
<accession>A0ABW1RNU7</accession>
<dbReference type="RefSeq" id="WP_137610194.1">
    <property type="nucleotide sequence ID" value="NZ_BJDF01000001.1"/>
</dbReference>
<evidence type="ECO:0000313" key="3">
    <source>
        <dbReference type="Proteomes" id="UP001596288"/>
    </source>
</evidence>